<feature type="region of interest" description="Disordered" evidence="1">
    <location>
        <begin position="98"/>
        <end position="158"/>
    </location>
</feature>
<dbReference type="GeneID" id="81431632"/>
<gene>
    <name evidence="3" type="ORF">N7482_010332</name>
</gene>
<dbReference type="AlphaFoldDB" id="A0A9W9HLM3"/>
<evidence type="ECO:0000256" key="1">
    <source>
        <dbReference type="SAM" id="MobiDB-lite"/>
    </source>
</evidence>
<dbReference type="OrthoDB" id="5778525at2759"/>
<evidence type="ECO:0000259" key="2">
    <source>
        <dbReference type="PROSITE" id="PS50888"/>
    </source>
</evidence>
<dbReference type="InterPro" id="IPR011598">
    <property type="entry name" value="bHLH_dom"/>
</dbReference>
<dbReference type="InterPro" id="IPR036638">
    <property type="entry name" value="HLH_DNA-bd_sf"/>
</dbReference>
<dbReference type="RefSeq" id="XP_056538413.1">
    <property type="nucleotide sequence ID" value="XM_056692456.1"/>
</dbReference>
<reference evidence="3" key="1">
    <citation type="submission" date="2022-11" db="EMBL/GenBank/DDBJ databases">
        <authorList>
            <person name="Petersen C."/>
        </authorList>
    </citation>
    <scope>NUCLEOTIDE SEQUENCE</scope>
    <source>
        <strain evidence="3">IBT 26290</strain>
    </source>
</reference>
<feature type="domain" description="BHLH" evidence="2">
    <location>
        <begin position="160"/>
        <end position="211"/>
    </location>
</feature>
<sequence>MQAEDRPLNDVQDFDVCCPEKGNKQHKNTNERAPLERGLQWGSDPNFCYHGFSCPIGSWTEERLVRNAMRNMVYMAASMKTELNLDLNIPNYLDERHNEPATPDVGYLNGLDIPPTQRPHDLRSPTPPSTSSPSSTSSPDEQEKDTQPPSKKRKCVQKAGQKLCHCRSEKKRREVVSQRYRDLSQIVPGLKNHNFTRKYVLDAAAKYVELLLEGNYALRRQLGEMNDKEDRDIQQLFIGCGPGF</sequence>
<reference evidence="3" key="2">
    <citation type="journal article" date="2023" name="IMA Fungus">
        <title>Comparative genomic study of the Penicillium genus elucidates a diverse pangenome and 15 lateral gene transfer events.</title>
        <authorList>
            <person name="Petersen C."/>
            <person name="Sorensen T."/>
            <person name="Nielsen M.R."/>
            <person name="Sondergaard T.E."/>
            <person name="Sorensen J.L."/>
            <person name="Fitzpatrick D.A."/>
            <person name="Frisvad J.C."/>
            <person name="Nielsen K.L."/>
        </authorList>
    </citation>
    <scope>NUCLEOTIDE SEQUENCE</scope>
    <source>
        <strain evidence="3">IBT 26290</strain>
    </source>
</reference>
<evidence type="ECO:0000313" key="3">
    <source>
        <dbReference type="EMBL" id="KAJ5151080.1"/>
    </source>
</evidence>
<dbReference type="SUPFAM" id="SSF47459">
    <property type="entry name" value="HLH, helix-loop-helix DNA-binding domain"/>
    <property type="match status" value="1"/>
</dbReference>
<organism evidence="3 4">
    <name type="scientific">Penicillium canariense</name>
    <dbReference type="NCBI Taxonomy" id="189055"/>
    <lineage>
        <taxon>Eukaryota</taxon>
        <taxon>Fungi</taxon>
        <taxon>Dikarya</taxon>
        <taxon>Ascomycota</taxon>
        <taxon>Pezizomycotina</taxon>
        <taxon>Eurotiomycetes</taxon>
        <taxon>Eurotiomycetidae</taxon>
        <taxon>Eurotiales</taxon>
        <taxon>Aspergillaceae</taxon>
        <taxon>Penicillium</taxon>
    </lineage>
</organism>
<evidence type="ECO:0000313" key="4">
    <source>
        <dbReference type="Proteomes" id="UP001149163"/>
    </source>
</evidence>
<accession>A0A9W9HLM3</accession>
<feature type="region of interest" description="Disordered" evidence="1">
    <location>
        <begin position="1"/>
        <end position="31"/>
    </location>
</feature>
<dbReference type="GO" id="GO:0046983">
    <property type="term" value="F:protein dimerization activity"/>
    <property type="evidence" value="ECO:0007669"/>
    <property type="project" value="InterPro"/>
</dbReference>
<proteinExistence type="predicted"/>
<dbReference type="EMBL" id="JAPQKN010000008">
    <property type="protein sequence ID" value="KAJ5151080.1"/>
    <property type="molecule type" value="Genomic_DNA"/>
</dbReference>
<name>A0A9W9HLM3_9EURO</name>
<dbReference type="PROSITE" id="PS50888">
    <property type="entry name" value="BHLH"/>
    <property type="match status" value="1"/>
</dbReference>
<keyword evidence="4" id="KW-1185">Reference proteome</keyword>
<protein>
    <recommendedName>
        <fullName evidence="2">BHLH domain-containing protein</fullName>
    </recommendedName>
</protein>
<dbReference type="Proteomes" id="UP001149163">
    <property type="component" value="Unassembled WGS sequence"/>
</dbReference>
<comment type="caution">
    <text evidence="3">The sequence shown here is derived from an EMBL/GenBank/DDBJ whole genome shotgun (WGS) entry which is preliminary data.</text>
</comment>
<dbReference type="Gene3D" id="4.10.280.10">
    <property type="entry name" value="Helix-loop-helix DNA-binding domain"/>
    <property type="match status" value="1"/>
</dbReference>